<gene>
    <name evidence="2" type="ORF">Lwor_2580</name>
</gene>
<dbReference type="RefSeq" id="WP_058494318.1">
    <property type="nucleotide sequence ID" value="NZ_CBCRUR010000017.1"/>
</dbReference>
<sequence>MAFEITLPDPSIPFSRSAFMESVLNALKTSIEYRQITLADVLSFNFYSSEQRKIATLIDYLMSNQWQTSFKKSLPLHELFKMFHSLDSEYQNELRTKCSIYLKIFFNTKENLKRDDFLSSHQSSERIQRSLLCDDTARILSYLEQHQAIDLLNHITPKGYTVLAHLLKVHILSPVIRFLRQLPEHIKKDLLNTIPIPHFLVNLDSIIYSDEKFLIEELTSEIIKVNPSILEPYIVELDPLLFILGKRKYSTDLILEVFAQYSDIQIMELAKIKTLKKQENILELFAYNPIVFTTVYKRLTQLLSPAELNHLILSSKSLFADLILFHPKSIFMLKPYLKDTDIDALIEQKNKNGDNLLMQAIDSYSPYDAVVAVYNLLGEMPHKRMQSLMTLYSNSEYENTILFSCIDIRTEVYLLERMTEFAPQLITEILCHRPNGEHSVWARAMSQNGLTDQGRTAAYLKLFSLLDSVQQNILLDSLRPSHASTVDTQATLSATSSLLTPKPLHQHQSGASSSITDSQHRFFSQPVQLMQPLKTVENDHTPRTEQKNTELICARAQH</sequence>
<feature type="compositionally biased region" description="Basic and acidic residues" evidence="1">
    <location>
        <begin position="537"/>
        <end position="548"/>
    </location>
</feature>
<organism evidence="2 3">
    <name type="scientific">Legionella worsleiensis</name>
    <dbReference type="NCBI Taxonomy" id="45076"/>
    <lineage>
        <taxon>Bacteria</taxon>
        <taxon>Pseudomonadati</taxon>
        <taxon>Pseudomonadota</taxon>
        <taxon>Gammaproteobacteria</taxon>
        <taxon>Legionellales</taxon>
        <taxon>Legionellaceae</taxon>
        <taxon>Legionella</taxon>
    </lineage>
</organism>
<dbReference type="EMBL" id="LNZC01000031">
    <property type="protein sequence ID" value="KTD76014.1"/>
    <property type="molecule type" value="Genomic_DNA"/>
</dbReference>
<evidence type="ECO:0000313" key="3">
    <source>
        <dbReference type="Proteomes" id="UP000054662"/>
    </source>
</evidence>
<keyword evidence="3" id="KW-1185">Reference proteome</keyword>
<evidence type="ECO:0000256" key="1">
    <source>
        <dbReference type="SAM" id="MobiDB-lite"/>
    </source>
</evidence>
<accession>A0A0W1A3T1</accession>
<dbReference type="Proteomes" id="UP000054662">
    <property type="component" value="Unassembled WGS sequence"/>
</dbReference>
<dbReference type="PATRIC" id="fig|45076.6.peg.2834"/>
<feature type="region of interest" description="Disordered" evidence="1">
    <location>
        <begin position="537"/>
        <end position="558"/>
    </location>
</feature>
<dbReference type="AlphaFoldDB" id="A0A0W1A3T1"/>
<dbReference type="OrthoDB" id="10018107at2"/>
<reference evidence="2 3" key="1">
    <citation type="submission" date="2015-11" db="EMBL/GenBank/DDBJ databases">
        <title>Genomic analysis of 38 Legionella species identifies large and diverse effector repertoires.</title>
        <authorList>
            <person name="Burstein D."/>
            <person name="Amaro F."/>
            <person name="Zusman T."/>
            <person name="Lifshitz Z."/>
            <person name="Cohen O."/>
            <person name="Gilbert J.A."/>
            <person name="Pupko T."/>
            <person name="Shuman H.A."/>
            <person name="Segal G."/>
        </authorList>
    </citation>
    <scope>NUCLEOTIDE SEQUENCE [LARGE SCALE GENOMIC DNA]</scope>
    <source>
        <strain evidence="2 3">ATCC 49508</strain>
    </source>
</reference>
<proteinExistence type="predicted"/>
<protein>
    <submittedName>
        <fullName evidence="2">Uncharacterized protein</fullName>
    </submittedName>
</protein>
<comment type="caution">
    <text evidence="2">The sequence shown here is derived from an EMBL/GenBank/DDBJ whole genome shotgun (WGS) entry which is preliminary data.</text>
</comment>
<name>A0A0W1A3T1_9GAMM</name>
<evidence type="ECO:0000313" key="2">
    <source>
        <dbReference type="EMBL" id="KTD76014.1"/>
    </source>
</evidence>